<keyword evidence="3 4" id="KW-0472">Membrane</keyword>
<dbReference type="PROSITE" id="PS50850">
    <property type="entry name" value="MFS"/>
    <property type="match status" value="1"/>
</dbReference>
<evidence type="ECO:0000256" key="4">
    <source>
        <dbReference type="SAM" id="Phobius"/>
    </source>
</evidence>
<keyword evidence="7" id="KW-1185">Reference proteome</keyword>
<protein>
    <submittedName>
        <fullName evidence="6">MFS transporter</fullName>
    </submittedName>
</protein>
<proteinExistence type="predicted"/>
<feature type="transmembrane region" description="Helical" evidence="4">
    <location>
        <begin position="241"/>
        <end position="264"/>
    </location>
</feature>
<comment type="caution">
    <text evidence="6">The sequence shown here is derived from an EMBL/GenBank/DDBJ whole genome shotgun (WGS) entry which is preliminary data.</text>
</comment>
<evidence type="ECO:0000256" key="1">
    <source>
        <dbReference type="ARBA" id="ARBA00022692"/>
    </source>
</evidence>
<feature type="domain" description="Major facilitator superfamily (MFS) profile" evidence="5">
    <location>
        <begin position="16"/>
        <end position="393"/>
    </location>
</feature>
<feature type="transmembrane region" description="Helical" evidence="4">
    <location>
        <begin position="83"/>
        <end position="102"/>
    </location>
</feature>
<feature type="transmembrane region" description="Helical" evidence="4">
    <location>
        <begin position="367"/>
        <end position="388"/>
    </location>
</feature>
<feature type="transmembrane region" description="Helical" evidence="4">
    <location>
        <begin position="213"/>
        <end position="235"/>
    </location>
</feature>
<reference evidence="6 7" key="1">
    <citation type="submission" date="2021-01" db="EMBL/GenBank/DDBJ databases">
        <title>Roseomonas sp. nov, a bacterium isolated from an oil production mixture in Yumen Oilfield.</title>
        <authorList>
            <person name="Wu D."/>
        </authorList>
    </citation>
    <scope>NUCLEOTIDE SEQUENCE [LARGE SCALE GENOMIC DNA]</scope>
    <source>
        <strain evidence="6 7">ROY-5-3</strain>
    </source>
</reference>
<dbReference type="Proteomes" id="UP000689967">
    <property type="component" value="Unassembled WGS sequence"/>
</dbReference>
<accession>A0ABS6H5L6</accession>
<evidence type="ECO:0000313" key="7">
    <source>
        <dbReference type="Proteomes" id="UP000689967"/>
    </source>
</evidence>
<evidence type="ECO:0000313" key="6">
    <source>
        <dbReference type="EMBL" id="MBU8543681.1"/>
    </source>
</evidence>
<feature type="transmembrane region" description="Helical" evidence="4">
    <location>
        <begin position="12"/>
        <end position="34"/>
    </location>
</feature>
<evidence type="ECO:0000256" key="3">
    <source>
        <dbReference type="ARBA" id="ARBA00023136"/>
    </source>
</evidence>
<feature type="transmembrane region" description="Helical" evidence="4">
    <location>
        <begin position="142"/>
        <end position="163"/>
    </location>
</feature>
<gene>
    <name evidence="6" type="ORF">JJQ90_08185</name>
</gene>
<organism evidence="6 7">
    <name type="scientific">Falsiroseomonas oleicola</name>
    <dbReference type="NCBI Taxonomy" id="2801474"/>
    <lineage>
        <taxon>Bacteria</taxon>
        <taxon>Pseudomonadati</taxon>
        <taxon>Pseudomonadota</taxon>
        <taxon>Alphaproteobacteria</taxon>
        <taxon>Acetobacterales</taxon>
        <taxon>Roseomonadaceae</taxon>
        <taxon>Falsiroseomonas</taxon>
    </lineage>
</organism>
<feature type="transmembrane region" description="Helical" evidence="4">
    <location>
        <begin position="169"/>
        <end position="192"/>
    </location>
</feature>
<feature type="transmembrane region" description="Helical" evidence="4">
    <location>
        <begin position="108"/>
        <end position="130"/>
    </location>
</feature>
<evidence type="ECO:0000259" key="5">
    <source>
        <dbReference type="PROSITE" id="PS50850"/>
    </source>
</evidence>
<dbReference type="InterPro" id="IPR011701">
    <property type="entry name" value="MFS"/>
</dbReference>
<sequence length="400" mass="39982">MSEVAPAGAPRGARRVVIALGTSQTLAWASSYYLPAILAAPMAREFGISTAWVFGAFSAALMLSAVLGPVVGRVIDTKGGRGMLTASNLVLALGLVALGLAQGPWSMAAAWCVLGIGMAMGLYDAAFATLAGLYGRAARGPITGITLIAGFASTVGWPVSALLAEAFGWRGACLGWAALHLLIGLPLNRLLVPPAPPPERKAAMAEDAPPAPGRLAMPLLAFVFAGSWFIAGAMAAHLPALLQAAGASGATAVAAAALIGPAQVAARVAEFGLLRRFHPLVSARLAMLGHPLGALVLIGFGGPAAAAFAVLHGMGNGVMTIAKGTLPLAVFGPAGYGARQGLLGAPARFLQAASPFLFGLLLERGGVAAALSVTMALALSGCLALLVLRAAPEAAVQAGK</sequence>
<dbReference type="Pfam" id="PF07690">
    <property type="entry name" value="MFS_1"/>
    <property type="match status" value="1"/>
</dbReference>
<feature type="transmembrane region" description="Helical" evidence="4">
    <location>
        <begin position="285"/>
        <end position="311"/>
    </location>
</feature>
<name>A0ABS6H5L6_9PROT</name>
<dbReference type="EMBL" id="JAERQM010000002">
    <property type="protein sequence ID" value="MBU8543681.1"/>
    <property type="molecule type" value="Genomic_DNA"/>
</dbReference>
<feature type="transmembrane region" description="Helical" evidence="4">
    <location>
        <begin position="46"/>
        <end position="71"/>
    </location>
</feature>
<keyword evidence="1 4" id="KW-0812">Transmembrane</keyword>
<evidence type="ECO:0000256" key="2">
    <source>
        <dbReference type="ARBA" id="ARBA00022989"/>
    </source>
</evidence>
<dbReference type="InterPro" id="IPR020846">
    <property type="entry name" value="MFS_dom"/>
</dbReference>
<keyword evidence="2 4" id="KW-1133">Transmembrane helix</keyword>
<dbReference type="RefSeq" id="WP_216874248.1">
    <property type="nucleotide sequence ID" value="NZ_JAERQM010000002.1"/>
</dbReference>